<evidence type="ECO:0000256" key="1">
    <source>
        <dbReference type="SAM" id="Phobius"/>
    </source>
</evidence>
<evidence type="ECO:0000313" key="4">
    <source>
        <dbReference type="Proteomes" id="UP000030680"/>
    </source>
</evidence>
<keyword evidence="4" id="KW-1185">Reference proteome</keyword>
<dbReference type="InterPro" id="IPR052710">
    <property type="entry name" value="CAAX_protease"/>
</dbReference>
<feature type="transmembrane region" description="Helical" evidence="1">
    <location>
        <begin position="351"/>
        <end position="368"/>
    </location>
</feature>
<dbReference type="GeneID" id="17090667"/>
<reference evidence="4" key="1">
    <citation type="journal article" date="2013" name="Science">
        <title>Gene transfer from bacteria and archaea facilitated evolution of an extremophilic eukaryote.</title>
        <authorList>
            <person name="Schonknecht G."/>
            <person name="Chen W.H."/>
            <person name="Ternes C.M."/>
            <person name="Barbier G.G."/>
            <person name="Shrestha R.P."/>
            <person name="Stanke M."/>
            <person name="Brautigam A."/>
            <person name="Baker B.J."/>
            <person name="Banfield J.F."/>
            <person name="Garavito R.M."/>
            <person name="Carr K."/>
            <person name="Wilkerson C."/>
            <person name="Rensing S.A."/>
            <person name="Gagneul D."/>
            <person name="Dickenson N.E."/>
            <person name="Oesterhelt C."/>
            <person name="Lercher M.J."/>
            <person name="Weber A.P."/>
        </authorList>
    </citation>
    <scope>NUCLEOTIDE SEQUENCE [LARGE SCALE GENOMIC DNA]</scope>
    <source>
        <strain evidence="4">074W</strain>
    </source>
</reference>
<name>M2X6B9_GALSU</name>
<accession>M2X6B9</accession>
<feature type="transmembrane region" description="Helical" evidence="1">
    <location>
        <begin position="208"/>
        <end position="228"/>
    </location>
</feature>
<dbReference type="EMBL" id="KB454488">
    <property type="protein sequence ID" value="EME32065.1"/>
    <property type="molecule type" value="Genomic_DNA"/>
</dbReference>
<gene>
    <name evidence="3" type="ORF">Gasu_08100</name>
</gene>
<dbReference type="Proteomes" id="UP000030680">
    <property type="component" value="Unassembled WGS sequence"/>
</dbReference>
<evidence type="ECO:0000259" key="2">
    <source>
        <dbReference type="Pfam" id="PF02517"/>
    </source>
</evidence>
<organism evidence="3 4">
    <name type="scientific">Galdieria sulphuraria</name>
    <name type="common">Red alga</name>
    <dbReference type="NCBI Taxonomy" id="130081"/>
    <lineage>
        <taxon>Eukaryota</taxon>
        <taxon>Rhodophyta</taxon>
        <taxon>Bangiophyceae</taxon>
        <taxon>Galdieriales</taxon>
        <taxon>Galdieriaceae</taxon>
        <taxon>Galdieria</taxon>
    </lineage>
</organism>
<feature type="transmembrane region" description="Helical" evidence="1">
    <location>
        <begin position="240"/>
        <end position="264"/>
    </location>
</feature>
<keyword evidence="1" id="KW-0472">Membrane</keyword>
<dbReference type="PANTHER" id="PTHR36435:SF1">
    <property type="entry name" value="CAAX AMINO TERMINAL PROTEASE FAMILY PROTEIN"/>
    <property type="match status" value="1"/>
</dbReference>
<dbReference type="GO" id="GO:0004175">
    <property type="term" value="F:endopeptidase activity"/>
    <property type="evidence" value="ECO:0007669"/>
    <property type="project" value="UniProtKB-ARBA"/>
</dbReference>
<feature type="transmembrane region" description="Helical" evidence="1">
    <location>
        <begin position="284"/>
        <end position="310"/>
    </location>
</feature>
<feature type="transmembrane region" description="Helical" evidence="1">
    <location>
        <begin position="322"/>
        <end position="339"/>
    </location>
</feature>
<sequence length="400" mass="46091">MSKDSPHSTLSKSFQVLCFLTLVVTLCILPTETCIRIINDPSLFGLFLTSPKEWKTSWSFILSYFLNRQKRDPLYTGLVDYVRRVLGSRQEFRNVFWSISLCIPFFLSELPCLVKSPWGIFQIMASTTLHVLYLLIPSVLEAILECGNVSDPVKRIVSERKPGFFLCSFASFLSWPGADWIPLLLLYLPVELKLLPKFHKPVKLPWTMVMGSLCLVLTSNMLPTSSLAENSVRAPYSWDLTLVDWQWSIAGFIFIAVFCNIIGWELGFVEWNPPNFSHFSFIQLFRWCMLALTIFLGALPEEILFRGFILRKLQTSYFRKDSWYWSLLVSSLLFGIIHLKNPLDHFPLPNWRFALMATVAGFSYGLVFQQTHSIVASALTHGLTNLVWRTFLWKKSKNPL</sequence>
<dbReference type="Gramene" id="EME32065">
    <property type="protein sequence ID" value="EME32065"/>
    <property type="gene ID" value="Gasu_08100"/>
</dbReference>
<keyword evidence="1" id="KW-1133">Transmembrane helix</keyword>
<protein>
    <submittedName>
        <fullName evidence="3">Abortive infection protein</fullName>
    </submittedName>
</protein>
<dbReference type="KEGG" id="gsl:Gasu_08100"/>
<dbReference type="GO" id="GO:0080120">
    <property type="term" value="P:CAAX-box protein maturation"/>
    <property type="evidence" value="ECO:0007669"/>
    <property type="project" value="UniProtKB-ARBA"/>
</dbReference>
<dbReference type="OrthoDB" id="10319183at2759"/>
<dbReference type="TCDB" id="9.B.2.1.15">
    <property type="family name" value="the integral membrane caax protease-2 (caax protease2) family"/>
</dbReference>
<dbReference type="InterPro" id="IPR003675">
    <property type="entry name" value="Rce1/LyrA-like_dom"/>
</dbReference>
<dbReference type="RefSeq" id="XP_005708585.1">
    <property type="nucleotide sequence ID" value="XM_005708528.1"/>
</dbReference>
<dbReference type="PANTHER" id="PTHR36435">
    <property type="entry name" value="SLR1288 PROTEIN"/>
    <property type="match status" value="1"/>
</dbReference>
<feature type="transmembrane region" description="Helical" evidence="1">
    <location>
        <begin position="164"/>
        <end position="188"/>
    </location>
</feature>
<feature type="domain" description="CAAX prenyl protease 2/Lysostaphin resistance protein A-like" evidence="2">
    <location>
        <begin position="287"/>
        <end position="387"/>
    </location>
</feature>
<evidence type="ECO:0000313" key="3">
    <source>
        <dbReference type="EMBL" id="EME32065.1"/>
    </source>
</evidence>
<dbReference type="AlphaFoldDB" id="M2X6B9"/>
<keyword evidence="1" id="KW-0812">Transmembrane</keyword>
<proteinExistence type="predicted"/>
<feature type="transmembrane region" description="Helical" evidence="1">
    <location>
        <begin position="12"/>
        <end position="29"/>
    </location>
</feature>
<dbReference type="Pfam" id="PF02517">
    <property type="entry name" value="Rce1-like"/>
    <property type="match status" value="1"/>
</dbReference>